<dbReference type="SUPFAM" id="SSF53098">
    <property type="entry name" value="Ribonuclease H-like"/>
    <property type="match status" value="1"/>
</dbReference>
<dbReference type="InterPro" id="IPR001584">
    <property type="entry name" value="Integrase_cat-core"/>
</dbReference>
<protein>
    <recommendedName>
        <fullName evidence="1">Integrase catalytic domain-containing protein</fullName>
    </recommendedName>
</protein>
<proteinExistence type="predicted"/>
<dbReference type="Pfam" id="PF00665">
    <property type="entry name" value="rve"/>
    <property type="match status" value="1"/>
</dbReference>
<dbReference type="GO" id="GO:0015074">
    <property type="term" value="P:DNA integration"/>
    <property type="evidence" value="ECO:0007669"/>
    <property type="project" value="InterPro"/>
</dbReference>
<name>A0AA39RC39_ACESA</name>
<evidence type="ECO:0000259" key="1">
    <source>
        <dbReference type="PROSITE" id="PS50994"/>
    </source>
</evidence>
<dbReference type="AlphaFoldDB" id="A0AA39RC39"/>
<feature type="domain" description="Integrase catalytic" evidence="1">
    <location>
        <begin position="1"/>
        <end position="134"/>
    </location>
</feature>
<sequence>MLVLTDYFTKWVEIGAYQQVRDIEVRDFVWKNIIYRFGVPWEIITDNGSQFISYDCKNFCDKYGIKLSFSTPRYPQANVQAESTNKTIVNTLKKRLEAEKGKWMEKLPEILWSYRTTPRQSTRETPFSLVYGSEAVIPIET</sequence>
<evidence type="ECO:0000313" key="2">
    <source>
        <dbReference type="EMBL" id="KAK0570471.1"/>
    </source>
</evidence>
<keyword evidence="3" id="KW-1185">Reference proteome</keyword>
<dbReference type="PROSITE" id="PS50994">
    <property type="entry name" value="INTEGRASE"/>
    <property type="match status" value="1"/>
</dbReference>
<organism evidence="2 3">
    <name type="scientific">Acer saccharum</name>
    <name type="common">Sugar maple</name>
    <dbReference type="NCBI Taxonomy" id="4024"/>
    <lineage>
        <taxon>Eukaryota</taxon>
        <taxon>Viridiplantae</taxon>
        <taxon>Streptophyta</taxon>
        <taxon>Embryophyta</taxon>
        <taxon>Tracheophyta</taxon>
        <taxon>Spermatophyta</taxon>
        <taxon>Magnoliopsida</taxon>
        <taxon>eudicotyledons</taxon>
        <taxon>Gunneridae</taxon>
        <taxon>Pentapetalae</taxon>
        <taxon>rosids</taxon>
        <taxon>malvids</taxon>
        <taxon>Sapindales</taxon>
        <taxon>Sapindaceae</taxon>
        <taxon>Hippocastanoideae</taxon>
        <taxon>Acereae</taxon>
        <taxon>Acer</taxon>
    </lineage>
</organism>
<dbReference type="PANTHER" id="PTHR37984:SF5">
    <property type="entry name" value="PROTEIN NYNRIN-LIKE"/>
    <property type="match status" value="1"/>
</dbReference>
<reference evidence="2" key="2">
    <citation type="submission" date="2023-06" db="EMBL/GenBank/DDBJ databases">
        <authorList>
            <person name="Swenson N.G."/>
            <person name="Wegrzyn J.L."/>
            <person name="Mcevoy S.L."/>
        </authorList>
    </citation>
    <scope>NUCLEOTIDE SEQUENCE</scope>
    <source>
        <strain evidence="2">NS2018</strain>
        <tissue evidence="2">Leaf</tissue>
    </source>
</reference>
<dbReference type="InterPro" id="IPR012337">
    <property type="entry name" value="RNaseH-like_sf"/>
</dbReference>
<dbReference type="Gene3D" id="3.30.420.10">
    <property type="entry name" value="Ribonuclease H-like superfamily/Ribonuclease H"/>
    <property type="match status" value="1"/>
</dbReference>
<dbReference type="GO" id="GO:0003676">
    <property type="term" value="F:nucleic acid binding"/>
    <property type="evidence" value="ECO:0007669"/>
    <property type="project" value="InterPro"/>
</dbReference>
<evidence type="ECO:0000313" key="3">
    <source>
        <dbReference type="Proteomes" id="UP001168877"/>
    </source>
</evidence>
<dbReference type="PANTHER" id="PTHR37984">
    <property type="entry name" value="PROTEIN CBG26694"/>
    <property type="match status" value="1"/>
</dbReference>
<dbReference type="Proteomes" id="UP001168877">
    <property type="component" value="Unassembled WGS sequence"/>
</dbReference>
<dbReference type="InterPro" id="IPR050951">
    <property type="entry name" value="Retrovirus_Pol_polyprotein"/>
</dbReference>
<dbReference type="EMBL" id="JAUESC010000388">
    <property type="protein sequence ID" value="KAK0570471.1"/>
    <property type="molecule type" value="Genomic_DNA"/>
</dbReference>
<reference evidence="2" key="1">
    <citation type="journal article" date="2022" name="Plant J.">
        <title>Strategies of tolerance reflected in two North American maple genomes.</title>
        <authorList>
            <person name="McEvoy S.L."/>
            <person name="Sezen U.U."/>
            <person name="Trouern-Trend A."/>
            <person name="McMahon S.M."/>
            <person name="Schaberg P.G."/>
            <person name="Yang J."/>
            <person name="Wegrzyn J.L."/>
            <person name="Swenson N.G."/>
        </authorList>
    </citation>
    <scope>NUCLEOTIDE SEQUENCE</scope>
    <source>
        <strain evidence="2">NS2018</strain>
    </source>
</reference>
<dbReference type="InterPro" id="IPR036397">
    <property type="entry name" value="RNaseH_sf"/>
</dbReference>
<accession>A0AA39RC39</accession>
<comment type="caution">
    <text evidence="2">The sequence shown here is derived from an EMBL/GenBank/DDBJ whole genome shotgun (WGS) entry which is preliminary data.</text>
</comment>
<gene>
    <name evidence="2" type="ORF">LWI29_001714</name>
</gene>